<dbReference type="GO" id="GO:0008758">
    <property type="term" value="F:UDP-2,3-diacylglucosamine hydrolase activity"/>
    <property type="evidence" value="ECO:0007669"/>
    <property type="project" value="TreeGrafter"/>
</dbReference>
<keyword evidence="1" id="KW-0479">Metal-binding</keyword>
<evidence type="ECO:0000259" key="4">
    <source>
        <dbReference type="Pfam" id="PF00149"/>
    </source>
</evidence>
<feature type="transmembrane region" description="Helical" evidence="3">
    <location>
        <begin position="37"/>
        <end position="58"/>
    </location>
</feature>
<keyword evidence="3" id="KW-0812">Transmembrane</keyword>
<dbReference type="EMBL" id="CP042913">
    <property type="protein sequence ID" value="QEG34786.1"/>
    <property type="molecule type" value="Genomic_DNA"/>
</dbReference>
<dbReference type="CDD" id="cd07385">
    <property type="entry name" value="MPP_YkuE_C"/>
    <property type="match status" value="1"/>
</dbReference>
<proteinExistence type="predicted"/>
<evidence type="ECO:0000256" key="2">
    <source>
        <dbReference type="ARBA" id="ARBA00022801"/>
    </source>
</evidence>
<dbReference type="InterPro" id="IPR051158">
    <property type="entry name" value="Metallophosphoesterase_sf"/>
</dbReference>
<dbReference type="PANTHER" id="PTHR31302:SF31">
    <property type="entry name" value="PHOSPHODIESTERASE YAEI"/>
    <property type="match status" value="1"/>
</dbReference>
<dbReference type="GO" id="GO:0016020">
    <property type="term" value="C:membrane"/>
    <property type="evidence" value="ECO:0007669"/>
    <property type="project" value="GOC"/>
</dbReference>
<dbReference type="PANTHER" id="PTHR31302">
    <property type="entry name" value="TRANSMEMBRANE PROTEIN WITH METALLOPHOSPHOESTERASE DOMAIN-RELATED"/>
    <property type="match status" value="1"/>
</dbReference>
<dbReference type="GO" id="GO:0046872">
    <property type="term" value="F:metal ion binding"/>
    <property type="evidence" value="ECO:0007669"/>
    <property type="project" value="UniProtKB-KW"/>
</dbReference>
<reference evidence="5 6" key="1">
    <citation type="submission" date="2019-08" db="EMBL/GenBank/DDBJ databases">
        <title>Deep-cultivation of Planctomycetes and their phenomic and genomic characterization uncovers novel biology.</title>
        <authorList>
            <person name="Wiegand S."/>
            <person name="Jogler M."/>
            <person name="Boedeker C."/>
            <person name="Pinto D."/>
            <person name="Vollmers J."/>
            <person name="Rivas-Marin E."/>
            <person name="Kohn T."/>
            <person name="Peeters S.H."/>
            <person name="Heuer A."/>
            <person name="Rast P."/>
            <person name="Oberbeckmann S."/>
            <person name="Bunk B."/>
            <person name="Jeske O."/>
            <person name="Meyerdierks A."/>
            <person name="Storesund J.E."/>
            <person name="Kallscheuer N."/>
            <person name="Luecker S."/>
            <person name="Lage O.M."/>
            <person name="Pohl T."/>
            <person name="Merkel B.J."/>
            <person name="Hornburger P."/>
            <person name="Mueller R.-W."/>
            <person name="Bruemmer F."/>
            <person name="Labrenz M."/>
            <person name="Spormann A.M."/>
            <person name="Op den Camp H."/>
            <person name="Overmann J."/>
            <person name="Amann R."/>
            <person name="Jetten M.S.M."/>
            <person name="Mascher T."/>
            <person name="Medema M.H."/>
            <person name="Devos D.P."/>
            <person name="Kaster A.-K."/>
            <person name="Ovreas L."/>
            <person name="Rohde M."/>
            <person name="Galperin M.Y."/>
            <person name="Jogler C."/>
        </authorList>
    </citation>
    <scope>NUCLEOTIDE SEQUENCE [LARGE SCALE GENOMIC DNA]</scope>
    <source>
        <strain evidence="5 6">Pr1d</strain>
    </source>
</reference>
<feature type="transmembrane region" description="Helical" evidence="3">
    <location>
        <begin position="78"/>
        <end position="97"/>
    </location>
</feature>
<protein>
    <submittedName>
        <fullName evidence="5">Phosphodiesterase YaeI</fullName>
    </submittedName>
</protein>
<gene>
    <name evidence="5" type="ORF">Pr1d_20700</name>
</gene>
<feature type="transmembrane region" description="Helical" evidence="3">
    <location>
        <begin position="6"/>
        <end position="25"/>
    </location>
</feature>
<evidence type="ECO:0000313" key="6">
    <source>
        <dbReference type="Proteomes" id="UP000323917"/>
    </source>
</evidence>
<dbReference type="RefSeq" id="WP_148073387.1">
    <property type="nucleotide sequence ID" value="NZ_CP042913.1"/>
</dbReference>
<keyword evidence="6" id="KW-1185">Reference proteome</keyword>
<organism evidence="5 6">
    <name type="scientific">Bythopirellula goksoeyrii</name>
    <dbReference type="NCBI Taxonomy" id="1400387"/>
    <lineage>
        <taxon>Bacteria</taxon>
        <taxon>Pseudomonadati</taxon>
        <taxon>Planctomycetota</taxon>
        <taxon>Planctomycetia</taxon>
        <taxon>Pirellulales</taxon>
        <taxon>Lacipirellulaceae</taxon>
        <taxon>Bythopirellula</taxon>
    </lineage>
</organism>
<accession>A0A5B9QCW2</accession>
<dbReference type="GO" id="GO:0009245">
    <property type="term" value="P:lipid A biosynthetic process"/>
    <property type="evidence" value="ECO:0007669"/>
    <property type="project" value="TreeGrafter"/>
</dbReference>
<dbReference type="AlphaFoldDB" id="A0A5B9QCW2"/>
<keyword evidence="3" id="KW-0472">Membrane</keyword>
<dbReference type="InterPro" id="IPR004843">
    <property type="entry name" value="Calcineurin-like_PHP"/>
</dbReference>
<feature type="domain" description="Calcineurin-like phosphoesterase" evidence="4">
    <location>
        <begin position="168"/>
        <end position="327"/>
    </location>
</feature>
<dbReference type="InterPro" id="IPR029052">
    <property type="entry name" value="Metallo-depent_PP-like"/>
</dbReference>
<evidence type="ECO:0000256" key="1">
    <source>
        <dbReference type="ARBA" id="ARBA00022723"/>
    </source>
</evidence>
<keyword evidence="2" id="KW-0378">Hydrolase</keyword>
<dbReference type="OrthoDB" id="9780884at2"/>
<dbReference type="Gene3D" id="3.60.21.10">
    <property type="match status" value="1"/>
</dbReference>
<evidence type="ECO:0000313" key="5">
    <source>
        <dbReference type="EMBL" id="QEG34786.1"/>
    </source>
</evidence>
<dbReference type="SUPFAM" id="SSF56300">
    <property type="entry name" value="Metallo-dependent phosphatases"/>
    <property type="match status" value="1"/>
</dbReference>
<sequence length="394" mass="43245">MPPLLLIAIALGSIIGHGYFWVAIVNRLHGWNGPHRIIDYLTLLCCVGFAVFPLVIVYQWWTIGGGFLSTAADSNLSILVKVYFLFCCFIGYGNILARMVGFFPEDDPTILVSKQSELVSPEKPFRSGQWVGWYPRMLGAIPLNEALSLSVDSKQLFIPQLPDQLAGIRIAHLSDLHLTGRIGSEWYHFVADQVNLAKADVIVLTGDLIENESCRSCLIESLGQLQARLGVYFILGNHDLYIDAKRTVAELVEAGLLYVGDCCREVSWNGTSVQIAGNELPWVGHAPSYPQHSDVNAFRLGLLHTPDQIDWAYRAGVNLALAGHTHGGQVRFPLLGAVAAPSLYGTRFACGTFRRGNTVMHVTRGISGETPLRWNCPPEIAVLELVKNPPESAG</sequence>
<dbReference type="Proteomes" id="UP000323917">
    <property type="component" value="Chromosome"/>
</dbReference>
<evidence type="ECO:0000256" key="3">
    <source>
        <dbReference type="SAM" id="Phobius"/>
    </source>
</evidence>
<keyword evidence="3" id="KW-1133">Transmembrane helix</keyword>
<dbReference type="KEGG" id="bgok:Pr1d_20700"/>
<name>A0A5B9QCW2_9BACT</name>
<dbReference type="Pfam" id="PF00149">
    <property type="entry name" value="Metallophos"/>
    <property type="match status" value="1"/>
</dbReference>